<evidence type="ECO:0000256" key="1">
    <source>
        <dbReference type="ARBA" id="ARBA00005755"/>
    </source>
</evidence>
<dbReference type="InterPro" id="IPR013087">
    <property type="entry name" value="Znf_C2H2_type"/>
</dbReference>
<evidence type="ECO:0000313" key="13">
    <source>
        <dbReference type="Proteomes" id="UP000298663"/>
    </source>
</evidence>
<dbReference type="SUPFAM" id="SSF53098">
    <property type="entry name" value="Ribonuclease H-like"/>
    <property type="match status" value="1"/>
</dbReference>
<protein>
    <recommendedName>
        <fullName evidence="2">DNA-directed DNA polymerase</fullName>
        <ecNumber evidence="2">2.7.7.7</ecNumber>
    </recommendedName>
</protein>
<keyword evidence="5" id="KW-0235">DNA replication</keyword>
<dbReference type="Proteomes" id="UP000298663">
    <property type="component" value="Unassembled WGS sequence"/>
</dbReference>
<dbReference type="PANTHER" id="PTHR33568:SF3">
    <property type="entry name" value="DNA-DIRECTED DNA POLYMERASE"/>
    <property type="match status" value="1"/>
</dbReference>
<evidence type="ECO:0000256" key="2">
    <source>
        <dbReference type="ARBA" id="ARBA00012417"/>
    </source>
</evidence>
<evidence type="ECO:0000313" key="12">
    <source>
        <dbReference type="EMBL" id="TKR87546.1"/>
    </source>
</evidence>
<evidence type="ECO:0000259" key="11">
    <source>
        <dbReference type="PROSITE" id="PS50157"/>
    </source>
</evidence>
<keyword evidence="7" id="KW-0238">DNA-binding</keyword>
<dbReference type="InterPro" id="IPR012337">
    <property type="entry name" value="RNaseH-like_sf"/>
</dbReference>
<dbReference type="PROSITE" id="PS00028">
    <property type="entry name" value="ZINC_FINGER_C2H2_1"/>
    <property type="match status" value="1"/>
</dbReference>
<dbReference type="Gene3D" id="3.90.1600.10">
    <property type="entry name" value="Palm domain of DNA polymerase"/>
    <property type="match status" value="2"/>
</dbReference>
<name>A0A4U5NVR9_STECR</name>
<dbReference type="PROSITE" id="PS50157">
    <property type="entry name" value="ZINC_FINGER_C2H2_2"/>
    <property type="match status" value="1"/>
</dbReference>
<feature type="compositionally biased region" description="Polar residues" evidence="10">
    <location>
        <begin position="1"/>
        <end position="18"/>
    </location>
</feature>
<reference evidence="12 13" key="2">
    <citation type="journal article" date="2019" name="G3 (Bethesda)">
        <title>Hybrid Assembly of the Genome of the Entomopathogenic Nematode Steinernema carpocapsae Identifies the X-Chromosome.</title>
        <authorList>
            <person name="Serra L."/>
            <person name="Macchietto M."/>
            <person name="Macias-Munoz A."/>
            <person name="McGill C.J."/>
            <person name="Rodriguez I.M."/>
            <person name="Rodriguez B."/>
            <person name="Murad R."/>
            <person name="Mortazavi A."/>
        </authorList>
    </citation>
    <scope>NUCLEOTIDE SEQUENCE [LARGE SCALE GENOMIC DNA]</scope>
    <source>
        <strain evidence="12 13">ALL</strain>
    </source>
</reference>
<dbReference type="InterPro" id="IPR043502">
    <property type="entry name" value="DNA/RNA_pol_sf"/>
</dbReference>
<comment type="similarity">
    <text evidence="1">Belongs to the DNA polymerase type-B family.</text>
</comment>
<feature type="region of interest" description="Disordered" evidence="10">
    <location>
        <begin position="648"/>
        <end position="670"/>
    </location>
</feature>
<evidence type="ECO:0000256" key="7">
    <source>
        <dbReference type="ARBA" id="ARBA00023125"/>
    </source>
</evidence>
<dbReference type="Gene3D" id="3.30.420.10">
    <property type="entry name" value="Ribonuclease H-like superfamily/Ribonuclease H"/>
    <property type="match status" value="1"/>
</dbReference>
<dbReference type="EC" id="2.7.7.7" evidence="2"/>
<proteinExistence type="inferred from homology"/>
<dbReference type="STRING" id="34508.A0A4U5NVR9"/>
<accession>A0A4U5NVR9</accession>
<dbReference type="GO" id="GO:0003887">
    <property type="term" value="F:DNA-directed DNA polymerase activity"/>
    <property type="evidence" value="ECO:0007669"/>
    <property type="project" value="UniProtKB-KW"/>
</dbReference>
<feature type="compositionally biased region" description="Basic and acidic residues" evidence="10">
    <location>
        <begin position="648"/>
        <end position="657"/>
    </location>
</feature>
<dbReference type="GO" id="GO:0006260">
    <property type="term" value="P:DNA replication"/>
    <property type="evidence" value="ECO:0007669"/>
    <property type="project" value="UniProtKB-KW"/>
</dbReference>
<feature type="region of interest" description="Disordered" evidence="10">
    <location>
        <begin position="1"/>
        <end position="37"/>
    </location>
</feature>
<dbReference type="Pfam" id="PF03175">
    <property type="entry name" value="DNA_pol_B_2"/>
    <property type="match status" value="1"/>
</dbReference>
<dbReference type="GO" id="GO:0042575">
    <property type="term" value="C:DNA polymerase complex"/>
    <property type="evidence" value="ECO:0007669"/>
    <property type="project" value="UniProtKB-ARBA"/>
</dbReference>
<evidence type="ECO:0000256" key="5">
    <source>
        <dbReference type="ARBA" id="ARBA00022705"/>
    </source>
</evidence>
<feature type="region of interest" description="Disordered" evidence="10">
    <location>
        <begin position="65"/>
        <end position="89"/>
    </location>
</feature>
<feature type="compositionally biased region" description="Basic and acidic residues" evidence="10">
    <location>
        <begin position="24"/>
        <end position="34"/>
    </location>
</feature>
<organism evidence="12 13">
    <name type="scientific">Steinernema carpocapsae</name>
    <name type="common">Entomopathogenic nematode</name>
    <dbReference type="NCBI Taxonomy" id="34508"/>
    <lineage>
        <taxon>Eukaryota</taxon>
        <taxon>Metazoa</taxon>
        <taxon>Ecdysozoa</taxon>
        <taxon>Nematoda</taxon>
        <taxon>Chromadorea</taxon>
        <taxon>Rhabditida</taxon>
        <taxon>Tylenchina</taxon>
        <taxon>Panagrolaimomorpha</taxon>
        <taxon>Strongyloidoidea</taxon>
        <taxon>Steinernematidae</taxon>
        <taxon>Steinernema</taxon>
    </lineage>
</organism>
<evidence type="ECO:0000256" key="8">
    <source>
        <dbReference type="ARBA" id="ARBA00049244"/>
    </source>
</evidence>
<gene>
    <name evidence="12" type="ORF">L596_011925</name>
</gene>
<keyword evidence="9" id="KW-0863">Zinc-finger</keyword>
<dbReference type="InterPro" id="IPR023211">
    <property type="entry name" value="DNA_pol_palm_dom_sf"/>
</dbReference>
<comment type="caution">
    <text evidence="12">The sequence shown here is derived from an EMBL/GenBank/DDBJ whole genome shotgun (WGS) entry which is preliminary data.</text>
</comment>
<comment type="catalytic activity">
    <reaction evidence="8">
        <text>DNA(n) + a 2'-deoxyribonucleoside 5'-triphosphate = DNA(n+1) + diphosphate</text>
        <dbReference type="Rhea" id="RHEA:22508"/>
        <dbReference type="Rhea" id="RHEA-COMP:17339"/>
        <dbReference type="Rhea" id="RHEA-COMP:17340"/>
        <dbReference type="ChEBI" id="CHEBI:33019"/>
        <dbReference type="ChEBI" id="CHEBI:61560"/>
        <dbReference type="ChEBI" id="CHEBI:173112"/>
        <dbReference type="EC" id="2.7.7.7"/>
    </reaction>
</comment>
<sequence length="1432" mass="164393">MSQPLDLSKTGTAFNMSTLGDALPMEHQDHRSESPMEVDELLKPLVPYSDSDEEDGEPATKRVRITQEADSSDASTPQIGHGDLPRGKGTYTLLSDTKKQFLRGGHGKSRSVTFSFPQVRNPMENMEKAILKIFKKLKKGVPDNVHSYVNFLHPGIDQHSKNVGVDGCFTTCSRPQNLNTGETIYRVLEQMAQSNKKVDYNSEFKMEVIFFKSPKGAGRSNIHKIENGVYKLGPKDAYCLLRSILIGKAAADADEERSSNANRQKKVHIKVSILQNLLRPEREKPSVCDMEKLLLEANLSTVETSYSIEDAQLIYTYNEKLHNYRLVIYEKRGAEIETLLNTGNQRTHKIIRIVLHNNHYEPVTDGIAFLKQWKLCDFCGSKKASSDGGHNCSHQCDKCGQKGFDECVGDLTIPCPSCNIVFGTRDCFTRHLLRQEHGNRKPMCEKRRFCKDCMKVYNVEPSKPHVCNSFKCRLCKKTVDSDKHKCLWRALTDQQREEYIKRQAPLKVIFYDFETVQSETDESGKIKMLNEHYVNMAIAQKVCHACVDQPFDKDHLICSTNCGRRERIFSYKTVQPGNTVIDEFAQWLFEDPTNVGYVGLAHFGGGFDNYFLMDYIHKNPEKFSSPPKIIDSGSRYIKISIGGTASGRRAENRLDTHNDEDDGDKPPASTKTRLILKDSFNYIPLKLEEFPETFRITEDKKGFFPYKGNCKFFYGKTLQKHLPLHFYEPGRMSPKKKAAFELWYNQHKNLPYDFDQELLAYCRSDVNLLRLGFLEFRRMYMDETKLDPLVNGCTIASYLMKVFKVIMLKPETIAYIRERGFNAFQNQSNLALKYLTWLKHENKWPKLQTKLSREGEKKIDLGNGRFFLVDGFIPSSDPSNKGTVVEIDGCHVHGCIKCHPIRQDVALNGNTHSLNYQLTISKKKKLEKMGYRVVNYRTCDILAEIKEDKKKKKDGISRFFKQNEDLTAHIDLRESFFGGRTEVFRCLTEADVGKRIKYLDVCSLYPYVCRTKSYMVGEPTILREDFEYPVYKEPVKYKGFLRCTVLPPVEIRPAILPMRCNGKLYFPFCKACAQVENQDRNGCIHTDEERKFTGTWSHFELNRALNKGYRIQKIYEVWQWDRWTKDGGDDSFFKVYVDKFLKLKVEASGWPRNNMTDEQKLEYLDVYERHSGIKLDPVKIDKNPGLRWLAKLSLNSHWGKFGQRSNVACSVYIETYEDYFKLETDESLEILSVNTYGSCCVVRYKRKDYAVNDNESGNVAIAALTTSHARIVLLDILQTVGTRAIYCDTDSCIYIEDEDQPPLLPTGDHLGDLTDEVRYGRILEVVCGGCKAYGLKIERADGSIDYNMKLRGITLNHENMTKFSFIELKDMVTNFIKKEPVQPVVFSMISMKKEKSGRIQTIDMTRAYNPVNGKGVVTESGIVVPYGFRGKV</sequence>
<reference evidence="12 13" key="1">
    <citation type="journal article" date="2015" name="Genome Biol.">
        <title>Comparative genomics of Steinernema reveals deeply conserved gene regulatory networks.</title>
        <authorList>
            <person name="Dillman A.R."/>
            <person name="Macchietto M."/>
            <person name="Porter C.F."/>
            <person name="Rogers A."/>
            <person name="Williams B."/>
            <person name="Antoshechkin I."/>
            <person name="Lee M.M."/>
            <person name="Goodwin Z."/>
            <person name="Lu X."/>
            <person name="Lewis E.E."/>
            <person name="Goodrich-Blair H."/>
            <person name="Stock S.P."/>
            <person name="Adams B.J."/>
            <person name="Sternberg P.W."/>
            <person name="Mortazavi A."/>
        </authorList>
    </citation>
    <scope>NUCLEOTIDE SEQUENCE [LARGE SCALE GENOMIC DNA]</scope>
    <source>
        <strain evidence="12 13">ALL</strain>
    </source>
</reference>
<feature type="compositionally biased region" description="Polar residues" evidence="10">
    <location>
        <begin position="68"/>
        <end position="78"/>
    </location>
</feature>
<keyword evidence="9" id="KW-0862">Zinc</keyword>
<evidence type="ECO:0000256" key="6">
    <source>
        <dbReference type="ARBA" id="ARBA00022932"/>
    </source>
</evidence>
<dbReference type="EMBL" id="AZBU02000003">
    <property type="protein sequence ID" value="TKR87546.1"/>
    <property type="molecule type" value="Genomic_DNA"/>
</dbReference>
<dbReference type="InterPro" id="IPR004868">
    <property type="entry name" value="DNA-dir_DNA_pol_B_mt/vir"/>
</dbReference>
<dbReference type="GO" id="GO:0003677">
    <property type="term" value="F:DNA binding"/>
    <property type="evidence" value="ECO:0007669"/>
    <property type="project" value="UniProtKB-KW"/>
</dbReference>
<keyword evidence="6" id="KW-0239">DNA-directed DNA polymerase</keyword>
<keyword evidence="13" id="KW-1185">Reference proteome</keyword>
<evidence type="ECO:0000256" key="3">
    <source>
        <dbReference type="ARBA" id="ARBA00022679"/>
    </source>
</evidence>
<feature type="domain" description="C2H2-type" evidence="11">
    <location>
        <begin position="413"/>
        <end position="442"/>
    </location>
</feature>
<dbReference type="PANTHER" id="PTHR33568">
    <property type="entry name" value="DNA POLYMERASE"/>
    <property type="match status" value="1"/>
</dbReference>
<dbReference type="OrthoDB" id="5871067at2759"/>
<keyword evidence="3" id="KW-0808">Transferase</keyword>
<keyword evidence="4" id="KW-0548">Nucleotidyltransferase</keyword>
<dbReference type="InterPro" id="IPR036397">
    <property type="entry name" value="RNaseH_sf"/>
</dbReference>
<evidence type="ECO:0000256" key="9">
    <source>
        <dbReference type="PROSITE-ProRule" id="PRU00042"/>
    </source>
</evidence>
<dbReference type="GO" id="GO:0000166">
    <property type="term" value="F:nucleotide binding"/>
    <property type="evidence" value="ECO:0007669"/>
    <property type="project" value="InterPro"/>
</dbReference>
<evidence type="ECO:0000256" key="10">
    <source>
        <dbReference type="SAM" id="MobiDB-lite"/>
    </source>
</evidence>
<keyword evidence="9" id="KW-0479">Metal-binding</keyword>
<dbReference type="Gene3D" id="1.10.287.690">
    <property type="entry name" value="Helix hairpin bin"/>
    <property type="match status" value="1"/>
</dbReference>
<dbReference type="SUPFAM" id="SSF56672">
    <property type="entry name" value="DNA/RNA polymerases"/>
    <property type="match status" value="1"/>
</dbReference>
<evidence type="ECO:0000256" key="4">
    <source>
        <dbReference type="ARBA" id="ARBA00022695"/>
    </source>
</evidence>
<dbReference type="GO" id="GO:0008270">
    <property type="term" value="F:zinc ion binding"/>
    <property type="evidence" value="ECO:0007669"/>
    <property type="project" value="UniProtKB-KW"/>
</dbReference>